<reference evidence="3 4" key="1">
    <citation type="journal article" date="2021" name="Environ. Microbiol.">
        <title>New insights into the diversity and evolution of the archaeal mobilome from three complete genomes of Saccharolobus shibatae.</title>
        <authorList>
            <person name="Medvedeva S."/>
            <person name="Brandt D."/>
            <person name="Cvirkaite-Krupovic V."/>
            <person name="Liu Y."/>
            <person name="Severinov K."/>
            <person name="Ishino S."/>
            <person name="Ishino Y."/>
            <person name="Prangishvili D."/>
            <person name="Kalinowski J."/>
            <person name="Krupovic M."/>
        </authorList>
    </citation>
    <scope>NUCLEOTIDE SEQUENCE [LARGE SCALE GENOMIC DNA]</scope>
    <source>
        <strain evidence="3 4">S38A</strain>
    </source>
</reference>
<evidence type="ECO:0000313" key="4">
    <source>
        <dbReference type="Proteomes" id="UP000694036"/>
    </source>
</evidence>
<dbReference type="GeneID" id="65560183"/>
<dbReference type="AlphaFoldDB" id="A0A8F5C0R0"/>
<keyword evidence="1" id="KW-0472">Membrane</keyword>
<dbReference type="InterPro" id="IPR012932">
    <property type="entry name" value="VKOR"/>
</dbReference>
<dbReference type="RefSeq" id="WP_218257741.1">
    <property type="nucleotide sequence ID" value="NZ_CP077713.1"/>
</dbReference>
<dbReference type="SMART" id="SM00756">
    <property type="entry name" value="VKc"/>
    <property type="match status" value="1"/>
</dbReference>
<dbReference type="Proteomes" id="UP000694036">
    <property type="component" value="Chromosome"/>
</dbReference>
<accession>A0A8F5C0R0</accession>
<feature type="domain" description="Vitamin K epoxide reductase" evidence="2">
    <location>
        <begin position="6"/>
        <end position="143"/>
    </location>
</feature>
<feature type="transmembrane region" description="Helical" evidence="1">
    <location>
        <begin position="9"/>
        <end position="29"/>
    </location>
</feature>
<evidence type="ECO:0000259" key="2">
    <source>
        <dbReference type="SMART" id="SM00756"/>
    </source>
</evidence>
<evidence type="ECO:0000256" key="1">
    <source>
        <dbReference type="SAM" id="Phobius"/>
    </source>
</evidence>
<organism evidence="3 4">
    <name type="scientific">Saccharolobus shibatae</name>
    <dbReference type="NCBI Taxonomy" id="2286"/>
    <lineage>
        <taxon>Archaea</taxon>
        <taxon>Thermoproteota</taxon>
        <taxon>Thermoprotei</taxon>
        <taxon>Sulfolobales</taxon>
        <taxon>Sulfolobaceae</taxon>
        <taxon>Saccharolobus</taxon>
    </lineage>
</organism>
<name>A0A8F5C0R0_9CREN</name>
<feature type="transmembrane region" description="Helical" evidence="1">
    <location>
        <begin position="65"/>
        <end position="84"/>
    </location>
</feature>
<keyword evidence="1" id="KW-0812">Transmembrane</keyword>
<dbReference type="EMBL" id="CP077713">
    <property type="protein sequence ID" value="QXJ35032.1"/>
    <property type="molecule type" value="Genomic_DNA"/>
</dbReference>
<protein>
    <recommendedName>
        <fullName evidence="2">Vitamin K epoxide reductase domain-containing protein</fullName>
    </recommendedName>
</protein>
<keyword evidence="1" id="KW-1133">Transmembrane helix</keyword>
<keyword evidence="4" id="KW-1185">Reference proteome</keyword>
<gene>
    <name evidence="3" type="ORF">J5U22_01579</name>
</gene>
<evidence type="ECO:0000313" key="3">
    <source>
        <dbReference type="EMBL" id="QXJ35032.1"/>
    </source>
</evidence>
<feature type="transmembrane region" description="Helical" evidence="1">
    <location>
        <begin position="91"/>
        <end position="112"/>
    </location>
</feature>
<dbReference type="CDD" id="cd12918">
    <property type="entry name" value="VKOR_arc"/>
    <property type="match status" value="1"/>
</dbReference>
<proteinExistence type="predicted"/>
<sequence length="146" mass="16268">MIILKGNKIGYLFILFGLLGLGAMIYSYLSFGLDVVSRNSCTINSVISCSSVETSIYSTFLGIKLYYYGMAYFSAIIVLSLLVVKEIRINITGYLIFLLSIIASIISVYLIYTEIFLLGHICILCTLAHVSIFSLLILSVIKFKFI</sequence>
<dbReference type="Pfam" id="PF07884">
    <property type="entry name" value="VKOR"/>
    <property type="match status" value="1"/>
</dbReference>
<feature type="transmembrane region" description="Helical" evidence="1">
    <location>
        <begin position="118"/>
        <end position="141"/>
    </location>
</feature>